<dbReference type="EMBL" id="JADWYK010000022">
    <property type="protein sequence ID" value="MBG8556259.1"/>
    <property type="molecule type" value="Genomic_DNA"/>
</dbReference>
<protein>
    <submittedName>
        <fullName evidence="1">Thioredoxin</fullName>
    </submittedName>
</protein>
<reference evidence="1 2" key="1">
    <citation type="submission" date="2020-11" db="EMBL/GenBank/DDBJ databases">
        <title>Hymenobacter sp.</title>
        <authorList>
            <person name="Kim M.K."/>
        </authorList>
    </citation>
    <scope>NUCLEOTIDE SEQUENCE [LARGE SCALE GENOMIC DNA]</scope>
    <source>
        <strain evidence="1 2">BT594</strain>
    </source>
</reference>
<comment type="caution">
    <text evidence="1">The sequence shown here is derived from an EMBL/GenBank/DDBJ whole genome shotgun (WGS) entry which is preliminary data.</text>
</comment>
<evidence type="ECO:0000313" key="1">
    <source>
        <dbReference type="EMBL" id="MBG8556259.1"/>
    </source>
</evidence>
<gene>
    <name evidence="1" type="ORF">I5L79_22120</name>
</gene>
<dbReference type="RefSeq" id="WP_196957278.1">
    <property type="nucleotide sequence ID" value="NZ_JADWYK010000022.1"/>
</dbReference>
<evidence type="ECO:0000313" key="2">
    <source>
        <dbReference type="Proteomes" id="UP000601099"/>
    </source>
</evidence>
<keyword evidence="2" id="KW-1185">Reference proteome</keyword>
<dbReference type="Proteomes" id="UP000601099">
    <property type="component" value="Unassembled WGS sequence"/>
</dbReference>
<proteinExistence type="predicted"/>
<accession>A0ABS0L9L1</accession>
<sequence>MTTPTSPSTGPAEAAVLLVLLPVTMGTTHTAQNALNADLNALQHKLGSIIRLLRIPETSHPAVVRSFQPDELPAMVLVQQGVEIWRQQGLPDGDAIIPLLMSKIQPLNNTTTLIS</sequence>
<organism evidence="1 2">
    <name type="scientific">Hymenobacter guriensis</name>
    <dbReference type="NCBI Taxonomy" id="2793065"/>
    <lineage>
        <taxon>Bacteria</taxon>
        <taxon>Pseudomonadati</taxon>
        <taxon>Bacteroidota</taxon>
        <taxon>Cytophagia</taxon>
        <taxon>Cytophagales</taxon>
        <taxon>Hymenobacteraceae</taxon>
        <taxon>Hymenobacter</taxon>
    </lineage>
</organism>
<name>A0ABS0L9L1_9BACT</name>